<dbReference type="EMBL" id="JAZAVJ010000019">
    <property type="protein sequence ID" value="KAK7421913.1"/>
    <property type="molecule type" value="Genomic_DNA"/>
</dbReference>
<keyword evidence="2" id="KW-1185">Reference proteome</keyword>
<protein>
    <recommendedName>
        <fullName evidence="3">Metallothionein</fullName>
    </recommendedName>
</protein>
<name>A0ABR1HL08_9HYPO</name>
<sequence>MCKKAACSTCKKTSWWGCGAHVQTVLDSVPVEDRCACEPKVDIGGKAYPPMATSPN</sequence>
<reference evidence="1 2" key="1">
    <citation type="journal article" date="2025" name="Microbiol. Resour. Announc.">
        <title>Draft genome sequences for Neonectria magnoliae and Neonectria punicea, canker pathogens of Liriodendron tulipifera and Acer saccharum in West Virginia.</title>
        <authorList>
            <person name="Petronek H.M."/>
            <person name="Kasson M.T."/>
            <person name="Metheny A.M."/>
            <person name="Stauder C.M."/>
            <person name="Lovett B."/>
            <person name="Lynch S.C."/>
            <person name="Garnas J.R."/>
            <person name="Kasson L.R."/>
            <person name="Stajich J.E."/>
        </authorList>
    </citation>
    <scope>NUCLEOTIDE SEQUENCE [LARGE SCALE GENOMIC DNA]</scope>
    <source>
        <strain evidence="1 2">NRRL 64653</strain>
    </source>
</reference>
<evidence type="ECO:0008006" key="3">
    <source>
        <dbReference type="Google" id="ProtNLM"/>
    </source>
</evidence>
<dbReference type="Proteomes" id="UP001498476">
    <property type="component" value="Unassembled WGS sequence"/>
</dbReference>
<proteinExistence type="predicted"/>
<gene>
    <name evidence="1" type="ORF">QQX98_001907</name>
</gene>
<accession>A0ABR1HL08</accession>
<dbReference type="PANTHER" id="PTHR34724">
    <property type="entry name" value="OS12G0596101 PROTEIN"/>
    <property type="match status" value="1"/>
</dbReference>
<dbReference type="PANTHER" id="PTHR34724:SF2">
    <property type="entry name" value="OS12G0596101 PROTEIN"/>
    <property type="match status" value="1"/>
</dbReference>
<evidence type="ECO:0000313" key="1">
    <source>
        <dbReference type="EMBL" id="KAK7421913.1"/>
    </source>
</evidence>
<evidence type="ECO:0000313" key="2">
    <source>
        <dbReference type="Proteomes" id="UP001498476"/>
    </source>
</evidence>
<comment type="caution">
    <text evidence="1">The sequence shown here is derived from an EMBL/GenBank/DDBJ whole genome shotgun (WGS) entry which is preliminary data.</text>
</comment>
<organism evidence="1 2">
    <name type="scientific">Neonectria punicea</name>
    <dbReference type="NCBI Taxonomy" id="979145"/>
    <lineage>
        <taxon>Eukaryota</taxon>
        <taxon>Fungi</taxon>
        <taxon>Dikarya</taxon>
        <taxon>Ascomycota</taxon>
        <taxon>Pezizomycotina</taxon>
        <taxon>Sordariomycetes</taxon>
        <taxon>Hypocreomycetidae</taxon>
        <taxon>Hypocreales</taxon>
        <taxon>Nectriaceae</taxon>
        <taxon>Neonectria</taxon>
    </lineage>
</organism>